<feature type="compositionally biased region" description="Basic residues" evidence="1">
    <location>
        <begin position="20"/>
        <end position="39"/>
    </location>
</feature>
<reference evidence="2 3" key="1">
    <citation type="journal article" date="2020" name="bioRxiv">
        <title>Whole genome comparisons of ergot fungi reveals the divergence and evolution of species within the genus Claviceps are the result of varying mechanisms driving genome evolution and host range expansion.</title>
        <authorList>
            <person name="Wyka S.A."/>
            <person name="Mondo S.J."/>
            <person name="Liu M."/>
            <person name="Dettman J."/>
            <person name="Nalam V."/>
            <person name="Broders K.D."/>
        </authorList>
    </citation>
    <scope>NUCLEOTIDE SEQUENCE [LARGE SCALE GENOMIC DNA]</scope>
    <source>
        <strain evidence="2 3">LM576</strain>
    </source>
</reference>
<proteinExistence type="predicted"/>
<name>A0A9P7Q0R6_9HYPO</name>
<feature type="compositionally biased region" description="Basic and acidic residues" evidence="1">
    <location>
        <begin position="67"/>
        <end position="77"/>
    </location>
</feature>
<evidence type="ECO:0000313" key="2">
    <source>
        <dbReference type="EMBL" id="KAG6116557.1"/>
    </source>
</evidence>
<evidence type="ECO:0000256" key="1">
    <source>
        <dbReference type="SAM" id="MobiDB-lite"/>
    </source>
</evidence>
<dbReference type="AlphaFoldDB" id="A0A9P7Q0R6"/>
<accession>A0A9P7Q0R6</accession>
<sequence>MLGVSRKEPQNNKTPEHIPRIRLKQLHHHTPRQRRKRRPGILSDLRRKRLPRHNAQALARRNCNAGQREDDTRKDVDDDLLADGRDLATARGALAEDDVAAEEAAEEGIVGA</sequence>
<feature type="region of interest" description="Disordered" evidence="1">
    <location>
        <begin position="1"/>
        <end position="77"/>
    </location>
</feature>
<feature type="compositionally biased region" description="Basic and acidic residues" evidence="1">
    <location>
        <begin position="1"/>
        <end position="19"/>
    </location>
</feature>
<protein>
    <submittedName>
        <fullName evidence="2">Uncharacterized protein</fullName>
    </submittedName>
</protein>
<keyword evidence="3" id="KW-1185">Reference proteome</keyword>
<comment type="caution">
    <text evidence="2">The sequence shown here is derived from an EMBL/GenBank/DDBJ whole genome shotgun (WGS) entry which is preliminary data.</text>
</comment>
<evidence type="ECO:0000313" key="3">
    <source>
        <dbReference type="Proteomes" id="UP000732380"/>
    </source>
</evidence>
<organism evidence="2 3">
    <name type="scientific">Claviceps humidiphila</name>
    <dbReference type="NCBI Taxonomy" id="1294629"/>
    <lineage>
        <taxon>Eukaryota</taxon>
        <taxon>Fungi</taxon>
        <taxon>Dikarya</taxon>
        <taxon>Ascomycota</taxon>
        <taxon>Pezizomycotina</taxon>
        <taxon>Sordariomycetes</taxon>
        <taxon>Hypocreomycetidae</taxon>
        <taxon>Hypocreales</taxon>
        <taxon>Clavicipitaceae</taxon>
        <taxon>Claviceps</taxon>
    </lineage>
</organism>
<dbReference type="Proteomes" id="UP000732380">
    <property type="component" value="Unassembled WGS sequence"/>
</dbReference>
<dbReference type="EMBL" id="SRQM01000172">
    <property type="protein sequence ID" value="KAG6116557.1"/>
    <property type="molecule type" value="Genomic_DNA"/>
</dbReference>
<gene>
    <name evidence="2" type="ORF">E4U13_001766</name>
</gene>